<evidence type="ECO:0000259" key="16">
    <source>
        <dbReference type="Pfam" id="PF07715"/>
    </source>
</evidence>
<dbReference type="AlphaFoldDB" id="A0A845AL62"/>
<feature type="domain" description="TonB-dependent receptor plug" evidence="16">
    <location>
        <begin position="66"/>
        <end position="176"/>
    </location>
</feature>
<dbReference type="OrthoDB" id="9760333at2"/>
<evidence type="ECO:0000256" key="8">
    <source>
        <dbReference type="ARBA" id="ARBA00023077"/>
    </source>
</evidence>
<dbReference type="InterPro" id="IPR036942">
    <property type="entry name" value="Beta-barrel_TonB_sf"/>
</dbReference>
<keyword evidence="5 11" id="KW-0812">Transmembrane</keyword>
<feature type="region of interest" description="Disordered" evidence="13">
    <location>
        <begin position="22"/>
        <end position="49"/>
    </location>
</feature>
<evidence type="ECO:0000256" key="9">
    <source>
        <dbReference type="ARBA" id="ARBA00023136"/>
    </source>
</evidence>
<comment type="subcellular location">
    <subcellularLocation>
        <location evidence="1 11">Cell outer membrane</location>
        <topology evidence="1 11">Multi-pass membrane protein</topology>
    </subcellularLocation>
</comment>
<dbReference type="SUPFAM" id="SSF56935">
    <property type="entry name" value="Porins"/>
    <property type="match status" value="1"/>
</dbReference>
<dbReference type="Pfam" id="PF07715">
    <property type="entry name" value="Plug"/>
    <property type="match status" value="1"/>
</dbReference>
<dbReference type="GO" id="GO:0009279">
    <property type="term" value="C:cell outer membrane"/>
    <property type="evidence" value="ECO:0007669"/>
    <property type="project" value="UniProtKB-SubCell"/>
</dbReference>
<feature type="domain" description="TonB-dependent receptor-like beta-barrel" evidence="15">
    <location>
        <begin position="289"/>
        <end position="733"/>
    </location>
</feature>
<keyword evidence="4" id="KW-0410">Iron transport</keyword>
<reference evidence="17 18" key="1">
    <citation type="submission" date="2019-12" db="EMBL/GenBank/DDBJ databases">
        <title>Genomic-based taxomic classification of the family Erythrobacteraceae.</title>
        <authorList>
            <person name="Xu L."/>
        </authorList>
    </citation>
    <scope>NUCLEOTIDE SEQUENCE [LARGE SCALE GENOMIC DNA]</scope>
    <source>
        <strain evidence="17 18">KEMB 9005-328</strain>
    </source>
</reference>
<evidence type="ECO:0000313" key="18">
    <source>
        <dbReference type="Proteomes" id="UP000439780"/>
    </source>
</evidence>
<keyword evidence="7" id="KW-0406">Ion transport</keyword>
<dbReference type="Proteomes" id="UP000439780">
    <property type="component" value="Unassembled WGS sequence"/>
</dbReference>
<sequence length="768" mass="83392">MRGLSLGVSFVALLAATNPVNAQSEAKTNTATMSGQGDPDTQDRLGATDTDPNEIVVTATRHKERLQDVPISITAFSQSDLTQKGIVGFSGIARQTPGVVLNERSDNNLSITTRGVSTNGYQAGLQSTTTVYLDELPLTTIGNSVTLNPNLYDVERVEFLRGPQGTLFGSGSLSGALRIITKSPELDSFDSSALADIGVTFDGGGIRQRYNGMVNVPLVEDKLGLRVVGFYRHEDGYIDNIGLNRRNSNTLKDWGGRAIMLFKPTDRLSIRLMALYEDSYPEDASLVTPSLGDRKRYTTIPDLYTSKTQLYNGTIEYQLNGAHLTSSTSYAHQDGLFVVDLSGTFGLALPFYLFDHGVWNTFVQETRLVSDPGGKIDWTIGGYYLHRDSFLEGRQTSTPEYLAAKGITGLPADATFNQFSSDTRSYELAGFGELTYHLTDKLSATGGIRYGKYGGTLDTYAGFNSQYFVYALSGISGPLARIPTAPTSTTYPSSAKASWKASLTYMPSRNLTTYVTVATGYRTPVYNARAGLVSTVDPSDIVIPPGATSDNLINYEAGLKGRFWDGKLTANIAAYYIDWRNIQVQANRQSDSVQFSTNVGGAVSKGLEAEITLAPVRWLTLGLNGSLNDAKITDLTPEEAAISGAVKDARLASPHVQGSLFGNLNYDLMGGAKGFTGFQVQYVGSFPDGFPNTPGKPSVPSPLFDYTDAYTNINIQTGIRIGRLTTTFYMENVTNSRAVTYVHPEAFIYSRYAILRPRTFGVRVGYNL</sequence>
<evidence type="ECO:0000256" key="7">
    <source>
        <dbReference type="ARBA" id="ARBA00023065"/>
    </source>
</evidence>
<evidence type="ECO:0000256" key="4">
    <source>
        <dbReference type="ARBA" id="ARBA00022496"/>
    </source>
</evidence>
<evidence type="ECO:0000256" key="5">
    <source>
        <dbReference type="ARBA" id="ARBA00022692"/>
    </source>
</evidence>
<evidence type="ECO:0000256" key="10">
    <source>
        <dbReference type="ARBA" id="ARBA00023237"/>
    </source>
</evidence>
<evidence type="ECO:0000256" key="14">
    <source>
        <dbReference type="SAM" id="SignalP"/>
    </source>
</evidence>
<keyword evidence="8 12" id="KW-0798">TonB box</keyword>
<keyword evidence="6" id="KW-0408">Iron</keyword>
<dbReference type="InterPro" id="IPR000531">
    <property type="entry name" value="Beta-barrel_TonB"/>
</dbReference>
<feature type="chain" id="PRO_5032609310" evidence="14">
    <location>
        <begin position="23"/>
        <end position="768"/>
    </location>
</feature>
<feature type="signal peptide" evidence="14">
    <location>
        <begin position="1"/>
        <end position="22"/>
    </location>
</feature>
<feature type="compositionally biased region" description="Polar residues" evidence="13">
    <location>
        <begin position="22"/>
        <end position="35"/>
    </location>
</feature>
<organism evidence="17 18">
    <name type="scientific">Qipengyuania algicida</name>
    <dbReference type="NCBI Taxonomy" id="1836209"/>
    <lineage>
        <taxon>Bacteria</taxon>
        <taxon>Pseudomonadati</taxon>
        <taxon>Pseudomonadota</taxon>
        <taxon>Alphaproteobacteria</taxon>
        <taxon>Sphingomonadales</taxon>
        <taxon>Erythrobacteraceae</taxon>
        <taxon>Qipengyuania</taxon>
    </lineage>
</organism>
<dbReference type="EMBL" id="WTYA01000010">
    <property type="protein sequence ID" value="MXP29621.1"/>
    <property type="molecule type" value="Genomic_DNA"/>
</dbReference>
<gene>
    <name evidence="17" type="ORF">GRI58_12420</name>
</gene>
<keyword evidence="10 11" id="KW-0998">Cell outer membrane</keyword>
<dbReference type="PROSITE" id="PS52016">
    <property type="entry name" value="TONB_DEPENDENT_REC_3"/>
    <property type="match status" value="1"/>
</dbReference>
<evidence type="ECO:0000256" key="2">
    <source>
        <dbReference type="ARBA" id="ARBA00022448"/>
    </source>
</evidence>
<comment type="similarity">
    <text evidence="11 12">Belongs to the TonB-dependent receptor family.</text>
</comment>
<keyword evidence="9 11" id="KW-0472">Membrane</keyword>
<comment type="caution">
    <text evidence="17">The sequence shown here is derived from an EMBL/GenBank/DDBJ whole genome shotgun (WGS) entry which is preliminary data.</text>
</comment>
<evidence type="ECO:0000256" key="11">
    <source>
        <dbReference type="PROSITE-ProRule" id="PRU01360"/>
    </source>
</evidence>
<dbReference type="GO" id="GO:0006826">
    <property type="term" value="P:iron ion transport"/>
    <property type="evidence" value="ECO:0007669"/>
    <property type="project" value="UniProtKB-KW"/>
</dbReference>
<accession>A0A845AL62</accession>
<keyword evidence="14" id="KW-0732">Signal</keyword>
<keyword evidence="2 11" id="KW-0813">Transport</keyword>
<dbReference type="Gene3D" id="2.40.170.20">
    <property type="entry name" value="TonB-dependent receptor, beta-barrel domain"/>
    <property type="match status" value="1"/>
</dbReference>
<evidence type="ECO:0000256" key="6">
    <source>
        <dbReference type="ARBA" id="ARBA00023004"/>
    </source>
</evidence>
<keyword evidence="18" id="KW-1185">Reference proteome</keyword>
<keyword evidence="17" id="KW-0675">Receptor</keyword>
<keyword evidence="3 11" id="KW-1134">Transmembrane beta strand</keyword>
<proteinExistence type="inferred from homology"/>
<protein>
    <submittedName>
        <fullName evidence="17">TonB-dependent receptor</fullName>
    </submittedName>
</protein>
<dbReference type="PANTHER" id="PTHR32552">
    <property type="entry name" value="FERRICHROME IRON RECEPTOR-RELATED"/>
    <property type="match status" value="1"/>
</dbReference>
<evidence type="ECO:0000256" key="1">
    <source>
        <dbReference type="ARBA" id="ARBA00004571"/>
    </source>
</evidence>
<evidence type="ECO:0000256" key="3">
    <source>
        <dbReference type="ARBA" id="ARBA00022452"/>
    </source>
</evidence>
<evidence type="ECO:0000256" key="13">
    <source>
        <dbReference type="SAM" id="MobiDB-lite"/>
    </source>
</evidence>
<name>A0A845AL62_9SPHN</name>
<dbReference type="Pfam" id="PF00593">
    <property type="entry name" value="TonB_dep_Rec_b-barrel"/>
    <property type="match status" value="1"/>
</dbReference>
<dbReference type="PANTHER" id="PTHR32552:SF81">
    <property type="entry name" value="TONB-DEPENDENT OUTER MEMBRANE RECEPTOR"/>
    <property type="match status" value="1"/>
</dbReference>
<evidence type="ECO:0000313" key="17">
    <source>
        <dbReference type="EMBL" id="MXP29621.1"/>
    </source>
</evidence>
<dbReference type="InterPro" id="IPR012910">
    <property type="entry name" value="Plug_dom"/>
</dbReference>
<dbReference type="InterPro" id="IPR039426">
    <property type="entry name" value="TonB-dep_rcpt-like"/>
</dbReference>
<evidence type="ECO:0000256" key="12">
    <source>
        <dbReference type="RuleBase" id="RU003357"/>
    </source>
</evidence>
<evidence type="ECO:0000259" key="15">
    <source>
        <dbReference type="Pfam" id="PF00593"/>
    </source>
</evidence>